<keyword evidence="6" id="KW-0812">Transmembrane</keyword>
<dbReference type="SMART" id="SM00387">
    <property type="entry name" value="HATPase_c"/>
    <property type="match status" value="1"/>
</dbReference>
<protein>
    <recommendedName>
        <fullName evidence="2">histidine kinase</fullName>
        <ecNumber evidence="2">2.7.13.3</ecNumber>
    </recommendedName>
</protein>
<dbReference type="PANTHER" id="PTHR43065">
    <property type="entry name" value="SENSOR HISTIDINE KINASE"/>
    <property type="match status" value="1"/>
</dbReference>
<feature type="modified residue" description="4-aspartylphosphate" evidence="4">
    <location>
        <position position="856"/>
    </location>
</feature>
<dbReference type="Gene3D" id="3.40.50.2300">
    <property type="match status" value="1"/>
</dbReference>
<dbReference type="SUPFAM" id="SSF52172">
    <property type="entry name" value="CheY-like"/>
    <property type="match status" value="1"/>
</dbReference>
<dbReference type="InterPro" id="IPR036097">
    <property type="entry name" value="HisK_dim/P_sf"/>
</dbReference>
<feature type="transmembrane region" description="Helical" evidence="6">
    <location>
        <begin position="115"/>
        <end position="134"/>
    </location>
</feature>
<dbReference type="InterPro" id="IPR003661">
    <property type="entry name" value="HisK_dim/P_dom"/>
</dbReference>
<dbReference type="AlphaFoldDB" id="A0A840I3B8"/>
<dbReference type="CDD" id="cd00082">
    <property type="entry name" value="HisKA"/>
    <property type="match status" value="1"/>
</dbReference>
<evidence type="ECO:0000256" key="5">
    <source>
        <dbReference type="SAM" id="MobiDB-lite"/>
    </source>
</evidence>
<dbReference type="Pfam" id="PF02518">
    <property type="entry name" value="HATPase_c"/>
    <property type="match status" value="1"/>
</dbReference>
<dbReference type="InterPro" id="IPR036890">
    <property type="entry name" value="HATPase_C_sf"/>
</dbReference>
<keyword evidence="10" id="KW-0418">Kinase</keyword>
<dbReference type="Gene3D" id="1.10.287.130">
    <property type="match status" value="1"/>
</dbReference>
<feature type="transmembrane region" description="Helical" evidence="6">
    <location>
        <begin position="83"/>
        <end position="109"/>
    </location>
</feature>
<organism evidence="10 11">
    <name type="scientific">Parvularcula dongshanensis</name>
    <dbReference type="NCBI Taxonomy" id="1173995"/>
    <lineage>
        <taxon>Bacteria</taxon>
        <taxon>Pseudomonadati</taxon>
        <taxon>Pseudomonadota</taxon>
        <taxon>Alphaproteobacteria</taxon>
        <taxon>Parvularculales</taxon>
        <taxon>Parvularculaceae</taxon>
        <taxon>Parvularcula</taxon>
    </lineage>
</organism>
<name>A0A840I3B8_9PROT</name>
<keyword evidence="3 4" id="KW-0597">Phosphoprotein</keyword>
<feature type="domain" description="Response regulatory" evidence="8">
    <location>
        <begin position="806"/>
        <end position="921"/>
    </location>
</feature>
<dbReference type="Proteomes" id="UP000563524">
    <property type="component" value="Unassembled WGS sequence"/>
</dbReference>
<evidence type="ECO:0000313" key="10">
    <source>
        <dbReference type="EMBL" id="MBB4658678.1"/>
    </source>
</evidence>
<comment type="caution">
    <text evidence="10">The sequence shown here is derived from an EMBL/GenBank/DDBJ whole genome shotgun (WGS) entry which is preliminary data.</text>
</comment>
<keyword evidence="6" id="KW-1133">Transmembrane helix</keyword>
<dbReference type="RefSeq" id="WP_183816865.1">
    <property type="nucleotide sequence ID" value="NZ_JACHOB010000002.1"/>
</dbReference>
<evidence type="ECO:0000256" key="4">
    <source>
        <dbReference type="PROSITE-ProRule" id="PRU00169"/>
    </source>
</evidence>
<dbReference type="Pfam" id="PF00072">
    <property type="entry name" value="Response_reg"/>
    <property type="match status" value="1"/>
</dbReference>
<comment type="catalytic activity">
    <reaction evidence="1">
        <text>ATP + protein L-histidine = ADP + protein N-phospho-L-histidine.</text>
        <dbReference type="EC" id="2.7.13.3"/>
    </reaction>
</comment>
<feature type="domain" description="Histidine kinase" evidence="7">
    <location>
        <begin position="553"/>
        <end position="780"/>
    </location>
</feature>
<proteinExistence type="predicted"/>
<dbReference type="CDD" id="cd17536">
    <property type="entry name" value="REC_YesN-like"/>
    <property type="match status" value="1"/>
</dbReference>
<evidence type="ECO:0000256" key="3">
    <source>
        <dbReference type="ARBA" id="ARBA00022553"/>
    </source>
</evidence>
<evidence type="ECO:0000256" key="6">
    <source>
        <dbReference type="SAM" id="Phobius"/>
    </source>
</evidence>
<evidence type="ECO:0000256" key="2">
    <source>
        <dbReference type="ARBA" id="ARBA00012438"/>
    </source>
</evidence>
<dbReference type="SMART" id="SM00388">
    <property type="entry name" value="HisKA"/>
    <property type="match status" value="1"/>
</dbReference>
<feature type="compositionally biased region" description="Low complexity" evidence="5">
    <location>
        <begin position="61"/>
        <end position="71"/>
    </location>
</feature>
<dbReference type="PANTHER" id="PTHR43065:SF42">
    <property type="entry name" value="TWO-COMPONENT SENSOR PPRA"/>
    <property type="match status" value="1"/>
</dbReference>
<dbReference type="EC" id="2.7.13.3" evidence="2"/>
<evidence type="ECO:0000256" key="1">
    <source>
        <dbReference type="ARBA" id="ARBA00000085"/>
    </source>
</evidence>
<keyword evidence="11" id="KW-1185">Reference proteome</keyword>
<evidence type="ECO:0000259" key="8">
    <source>
        <dbReference type="PROSITE" id="PS50110"/>
    </source>
</evidence>
<dbReference type="InterPro" id="IPR011006">
    <property type="entry name" value="CheY-like_superfamily"/>
</dbReference>
<dbReference type="SUPFAM" id="SSF47384">
    <property type="entry name" value="Homodimeric domain of signal transducing histidine kinase"/>
    <property type="match status" value="1"/>
</dbReference>
<reference evidence="10 11" key="1">
    <citation type="submission" date="2020-08" db="EMBL/GenBank/DDBJ databases">
        <title>Genomic Encyclopedia of Type Strains, Phase IV (KMG-IV): sequencing the most valuable type-strain genomes for metagenomic binning, comparative biology and taxonomic classification.</title>
        <authorList>
            <person name="Goeker M."/>
        </authorList>
    </citation>
    <scope>NUCLEOTIDE SEQUENCE [LARGE SCALE GENOMIC DNA]</scope>
    <source>
        <strain evidence="10 11">DSM 102850</strain>
    </source>
</reference>
<dbReference type="SUPFAM" id="SSF55874">
    <property type="entry name" value="ATPase domain of HSP90 chaperone/DNA topoisomerase II/histidine kinase"/>
    <property type="match status" value="1"/>
</dbReference>
<evidence type="ECO:0000259" key="9">
    <source>
        <dbReference type="PROSITE" id="PS50112"/>
    </source>
</evidence>
<feature type="domain" description="PAS" evidence="9">
    <location>
        <begin position="297"/>
        <end position="336"/>
    </location>
</feature>
<keyword evidence="10" id="KW-0808">Transferase</keyword>
<gene>
    <name evidence="10" type="ORF">GGQ59_001192</name>
</gene>
<dbReference type="PROSITE" id="PS50110">
    <property type="entry name" value="RESPONSE_REGULATORY"/>
    <property type="match status" value="1"/>
</dbReference>
<evidence type="ECO:0000259" key="7">
    <source>
        <dbReference type="PROSITE" id="PS50109"/>
    </source>
</evidence>
<dbReference type="InterPro" id="IPR003594">
    <property type="entry name" value="HATPase_dom"/>
</dbReference>
<evidence type="ECO:0000313" key="11">
    <source>
        <dbReference type="Proteomes" id="UP000563524"/>
    </source>
</evidence>
<dbReference type="PRINTS" id="PR00344">
    <property type="entry name" value="BCTRLSENSOR"/>
</dbReference>
<dbReference type="EMBL" id="JACHOB010000002">
    <property type="protein sequence ID" value="MBB4658678.1"/>
    <property type="molecule type" value="Genomic_DNA"/>
</dbReference>
<dbReference type="InterPro" id="IPR000014">
    <property type="entry name" value="PAS"/>
</dbReference>
<dbReference type="InterPro" id="IPR001789">
    <property type="entry name" value="Sig_transdc_resp-reg_receiver"/>
</dbReference>
<dbReference type="InterPro" id="IPR005467">
    <property type="entry name" value="His_kinase_dom"/>
</dbReference>
<keyword evidence="6" id="KW-0472">Membrane</keyword>
<dbReference type="InterPro" id="IPR004358">
    <property type="entry name" value="Sig_transdc_His_kin-like_C"/>
</dbReference>
<sequence>MSKSVAALAESGSEEPVVTSAEAGVDDPVRADPSVEPTTAADPEAALTVLFGEDDADDAPSEPAEAPVAEQPRPRKPKARASLLETLTPFVLWLSLLLVLGSLGYAAWIGGVDQTVALLFGGGLLAFGTLMLLASASRAYSPLLLSGLMFRGRGRGPQRRAVLAGQDILTALGLAEKILSADPEARLVTTRDGVVVYANEAYMRIAEEAGVVGATGLPPRIERLFGQAGGESTKMFRLARAARSGAEGDEVITQAMGRIAPGDADLPRRRFEVAVRPMGSDGRHVAWRLREVPVENARDDLRAAFANYPRAVFALERSGNLAWTNAAAARMIGLRPGATVALSDFVLGETSELVSTLWDAAGEEVEARIRDRDAKNGPGHAGVVLTAFARGGIGEGFACVEMLPKGGLVREAGAQELSSDVAEAPIGVAVLEGDPGADARITYSNRLMTDALGAEDGASVATVLPQTALRDIAAALKARAPSQPLTRRIELSMGKGAQARLFEVYARPIKRRRGAYGPRQTVLYAIDVTAQRRLQEDATHDAKLKQVGQLAGAIAHDFNNLLLVVMGSTELLMRRHSAGDPSYPDLVLIKENAQRARNLTRNLLAFSRKQTLQQEVLSLTEVLSEFTPFLARYVTERVKVDVRHGRALPAVKADKGQLELALMNLAVNARDAMPKGGNLTIETKTVRPDEVRGYGYAVLEEIAYVLIEVADDGTGVPEDIAEKIFEPFFTTKGEGKGTGLGLSTVHGIIGQMGGRIFLHNRTAPGAPTGATFRIFLPALGEEEARQAQGARAHQPNENADLTGKGRILIVEDDPGVRSIVVRALGMCGYEIVEAEDGDEALGIIEDEKPFDLVLTDIMMPEMDGPTLIAEAGEKLRGAKVIFMSGYAETAMRDKLSETQGAGYLQKPFTLKKVAATVKEALSG</sequence>
<dbReference type="SMART" id="SM00448">
    <property type="entry name" value="REC"/>
    <property type="match status" value="1"/>
</dbReference>
<accession>A0A840I3B8</accession>
<dbReference type="Pfam" id="PF00512">
    <property type="entry name" value="HisKA"/>
    <property type="match status" value="1"/>
</dbReference>
<dbReference type="PROSITE" id="PS50112">
    <property type="entry name" value="PAS"/>
    <property type="match status" value="1"/>
</dbReference>
<feature type="region of interest" description="Disordered" evidence="5">
    <location>
        <begin position="1"/>
        <end position="77"/>
    </location>
</feature>
<dbReference type="Gene3D" id="3.30.450.20">
    <property type="entry name" value="PAS domain"/>
    <property type="match status" value="1"/>
</dbReference>
<dbReference type="GO" id="GO:0000155">
    <property type="term" value="F:phosphorelay sensor kinase activity"/>
    <property type="evidence" value="ECO:0007669"/>
    <property type="project" value="InterPro"/>
</dbReference>
<dbReference type="PROSITE" id="PS50109">
    <property type="entry name" value="HIS_KIN"/>
    <property type="match status" value="1"/>
</dbReference>
<dbReference type="Gene3D" id="3.30.565.10">
    <property type="entry name" value="Histidine kinase-like ATPase, C-terminal domain"/>
    <property type="match status" value="1"/>
</dbReference>